<keyword evidence="2" id="KW-1185">Reference proteome</keyword>
<comment type="caution">
    <text evidence="1">The sequence shown here is derived from an EMBL/GenBank/DDBJ whole genome shotgun (WGS) entry which is preliminary data.</text>
</comment>
<dbReference type="Proteomes" id="UP001056778">
    <property type="component" value="Chromosome 5"/>
</dbReference>
<gene>
    <name evidence="1" type="ORF">MML48_5g00000858</name>
</gene>
<sequence>MAVVKFSPSAENPNAQYADEIYYPPVVDQKAAIRDIILPQNAIDSKILPHYFCRSYYYNYKLVFKTTVFSVFDMEDPYVGYTLNKRTWIPQMRRRSIPLGQGFNPNYNIPNNFRIGEETRDKLEFLRPIPSPKQLLSEDEEYSNGVDINSREAEITPEDLEEFYPMMDYIYKLRSTTEGIKDLPVNVGYQKLKSLLYDFARIERPEDVDVGNLLNRHMANEQNTNPGDSSNVPERFSLSYNTPDNFRAGWETRDLLDDDIPESRVYIDEADEDYPEEYGSGTYTATDEIFRELKQINKHQRERDEEEMETPRYPDEDEIFRELKQMRKDEDDSTFTEVPKKLNKHRDSSGLYTEGGVVYAPKAKVLDEMKTEDSLNENLDELLEEYRMGFQRPERLDVKKPGPMFDSQRTTNTPPVEDHDVILPAMMKKEPRGAHPNPSHEIYDVDTDYVFVGFHKRVDRNEVTFRVHQNKYHLNASEIARRIVTIRDELKKSTGVEITAVGVGDKVRRSNSSALDKQAQISALLMLMVFTSAVKRYEI</sequence>
<evidence type="ECO:0000313" key="1">
    <source>
        <dbReference type="EMBL" id="KAI4461804.1"/>
    </source>
</evidence>
<reference evidence="1" key="1">
    <citation type="submission" date="2022-04" db="EMBL/GenBank/DDBJ databases">
        <title>Chromosome-scale genome assembly of Holotrichia oblita Faldermann.</title>
        <authorList>
            <person name="Rongchong L."/>
        </authorList>
    </citation>
    <scope>NUCLEOTIDE SEQUENCE</scope>
    <source>
        <strain evidence="1">81SQS9</strain>
    </source>
</reference>
<proteinExistence type="predicted"/>
<protein>
    <submittedName>
        <fullName evidence="1">Receptor-type tyrosine-protein phosphatase</fullName>
    </submittedName>
</protein>
<dbReference type="EMBL" id="CM043019">
    <property type="protein sequence ID" value="KAI4461804.1"/>
    <property type="molecule type" value="Genomic_DNA"/>
</dbReference>
<evidence type="ECO:0000313" key="2">
    <source>
        <dbReference type="Proteomes" id="UP001056778"/>
    </source>
</evidence>
<keyword evidence="1" id="KW-0675">Receptor</keyword>
<organism evidence="1 2">
    <name type="scientific">Holotrichia oblita</name>
    <name type="common">Chafer beetle</name>
    <dbReference type="NCBI Taxonomy" id="644536"/>
    <lineage>
        <taxon>Eukaryota</taxon>
        <taxon>Metazoa</taxon>
        <taxon>Ecdysozoa</taxon>
        <taxon>Arthropoda</taxon>
        <taxon>Hexapoda</taxon>
        <taxon>Insecta</taxon>
        <taxon>Pterygota</taxon>
        <taxon>Neoptera</taxon>
        <taxon>Endopterygota</taxon>
        <taxon>Coleoptera</taxon>
        <taxon>Polyphaga</taxon>
        <taxon>Scarabaeiformia</taxon>
        <taxon>Scarabaeidae</taxon>
        <taxon>Melolonthinae</taxon>
        <taxon>Holotrichia</taxon>
    </lineage>
</organism>
<name>A0ACB9T4S0_HOLOL</name>
<accession>A0ACB9T4S0</accession>